<feature type="site" description="Interaction with tRNA" evidence="10">
    <location>
        <position position="124"/>
    </location>
</feature>
<dbReference type="Gene3D" id="3.40.50.620">
    <property type="entry name" value="HUPs"/>
    <property type="match status" value="1"/>
</dbReference>
<feature type="region of interest" description="Interaction with target base in tRNA" evidence="10">
    <location>
        <begin position="94"/>
        <end position="96"/>
    </location>
</feature>
<comment type="catalytic activity">
    <reaction evidence="9 10">
        <text>S-sulfanyl-L-cysteinyl-[protein] + uridine(34) in tRNA + AH2 + ATP = 2-thiouridine(34) in tRNA + L-cysteinyl-[protein] + A + AMP + diphosphate + H(+)</text>
        <dbReference type="Rhea" id="RHEA:47032"/>
        <dbReference type="Rhea" id="RHEA-COMP:10131"/>
        <dbReference type="Rhea" id="RHEA-COMP:11726"/>
        <dbReference type="Rhea" id="RHEA-COMP:11727"/>
        <dbReference type="Rhea" id="RHEA-COMP:11728"/>
        <dbReference type="ChEBI" id="CHEBI:13193"/>
        <dbReference type="ChEBI" id="CHEBI:15378"/>
        <dbReference type="ChEBI" id="CHEBI:17499"/>
        <dbReference type="ChEBI" id="CHEBI:29950"/>
        <dbReference type="ChEBI" id="CHEBI:30616"/>
        <dbReference type="ChEBI" id="CHEBI:33019"/>
        <dbReference type="ChEBI" id="CHEBI:61963"/>
        <dbReference type="ChEBI" id="CHEBI:65315"/>
        <dbReference type="ChEBI" id="CHEBI:87170"/>
        <dbReference type="ChEBI" id="CHEBI:456215"/>
        <dbReference type="EC" id="2.8.1.13"/>
    </reaction>
</comment>
<evidence type="ECO:0000256" key="6">
    <source>
        <dbReference type="ARBA" id="ARBA00022840"/>
    </source>
</evidence>
<dbReference type="GO" id="GO:0005524">
    <property type="term" value="F:ATP binding"/>
    <property type="evidence" value="ECO:0007669"/>
    <property type="project" value="UniProtKB-KW"/>
</dbReference>
<name>A0A6M2BVY7_9GAMM</name>
<evidence type="ECO:0000313" key="12">
    <source>
        <dbReference type="EMBL" id="NGY06303.1"/>
    </source>
</evidence>
<keyword evidence="7 10" id="KW-0694">RNA-binding</keyword>
<reference evidence="12 13" key="1">
    <citation type="journal article" date="2014" name="Int. J. Syst. Evol. Microbiol.">
        <title>Solimonas terrae sp. nov., isolated from soil.</title>
        <authorList>
            <person name="Kim S.J."/>
            <person name="Moon J.Y."/>
            <person name="Weon H.Y."/>
            <person name="Ahn J.H."/>
            <person name="Chen W.M."/>
            <person name="Kwon S.W."/>
        </authorList>
    </citation>
    <scope>NUCLEOTIDE SEQUENCE [LARGE SCALE GENOMIC DNA]</scope>
    <source>
        <strain evidence="12 13">KIS83-12</strain>
    </source>
</reference>
<feature type="binding site" evidence="10">
    <location>
        <position position="35"/>
    </location>
    <ligand>
        <name>ATP</name>
        <dbReference type="ChEBI" id="CHEBI:30616"/>
    </ligand>
</feature>
<dbReference type="Proteomes" id="UP000472676">
    <property type="component" value="Unassembled WGS sequence"/>
</dbReference>
<feature type="domain" description="Rhodanese" evidence="11">
    <location>
        <begin position="6"/>
        <end position="47"/>
    </location>
</feature>
<dbReference type="AlphaFoldDB" id="A0A6M2BVY7"/>
<proteinExistence type="inferred from homology"/>
<dbReference type="RefSeq" id="WP_166259519.1">
    <property type="nucleotide sequence ID" value="NZ_JAAMOW010000008.1"/>
</dbReference>
<dbReference type="Gene3D" id="2.30.30.280">
    <property type="entry name" value="Adenine nucleotide alpha hydrolases-like domains"/>
    <property type="match status" value="1"/>
</dbReference>
<evidence type="ECO:0000256" key="8">
    <source>
        <dbReference type="ARBA" id="ARBA00023157"/>
    </source>
</evidence>
<evidence type="ECO:0000256" key="3">
    <source>
        <dbReference type="ARBA" id="ARBA00022679"/>
    </source>
</evidence>
<dbReference type="InterPro" id="IPR046885">
    <property type="entry name" value="MnmA-like_C"/>
</dbReference>
<evidence type="ECO:0000256" key="2">
    <source>
        <dbReference type="ARBA" id="ARBA00022555"/>
    </source>
</evidence>
<dbReference type="PROSITE" id="PS50206">
    <property type="entry name" value="RHODANESE_3"/>
    <property type="match status" value="1"/>
</dbReference>
<comment type="caution">
    <text evidence="12">The sequence shown here is derived from an EMBL/GenBank/DDBJ whole genome shotgun (WGS) entry which is preliminary data.</text>
</comment>
<dbReference type="Pfam" id="PF03054">
    <property type="entry name" value="tRNA_Me_trans"/>
    <property type="match status" value="1"/>
</dbReference>
<keyword evidence="3 10" id="KW-0808">Transferase</keyword>
<feature type="region of interest" description="Interaction with tRNA" evidence="10">
    <location>
        <begin position="145"/>
        <end position="147"/>
    </location>
</feature>
<dbReference type="InterPro" id="IPR014729">
    <property type="entry name" value="Rossmann-like_a/b/a_fold"/>
</dbReference>
<evidence type="ECO:0000256" key="10">
    <source>
        <dbReference type="HAMAP-Rule" id="MF_00144"/>
    </source>
</evidence>
<dbReference type="CDD" id="cd01998">
    <property type="entry name" value="MnmA_TRMU-like"/>
    <property type="match status" value="1"/>
</dbReference>
<dbReference type="InterPro" id="IPR004506">
    <property type="entry name" value="MnmA-like"/>
</dbReference>
<keyword evidence="13" id="KW-1185">Reference proteome</keyword>
<dbReference type="Pfam" id="PF20258">
    <property type="entry name" value="tRNA_Me_trans_C"/>
    <property type="match status" value="1"/>
</dbReference>
<dbReference type="Gene3D" id="2.40.30.10">
    <property type="entry name" value="Translation factors"/>
    <property type="match status" value="1"/>
</dbReference>
<accession>A0A6M2BVY7</accession>
<comment type="subcellular location">
    <subcellularLocation>
        <location evidence="10">Cytoplasm</location>
    </subcellularLocation>
</comment>
<evidence type="ECO:0000256" key="5">
    <source>
        <dbReference type="ARBA" id="ARBA00022741"/>
    </source>
</evidence>
<dbReference type="FunFam" id="3.40.50.620:FF:000004">
    <property type="entry name" value="tRNA-specific 2-thiouridylase MnmA"/>
    <property type="match status" value="1"/>
</dbReference>
<dbReference type="PANTHER" id="PTHR11933">
    <property type="entry name" value="TRNA 5-METHYLAMINOMETHYL-2-THIOURIDYLATE -METHYLTRANSFERASE"/>
    <property type="match status" value="1"/>
</dbReference>
<keyword evidence="5 10" id="KW-0547">Nucleotide-binding</keyword>
<dbReference type="HAMAP" id="MF_00144">
    <property type="entry name" value="tRNA_thiouridyl_MnmA"/>
    <property type="match status" value="1"/>
</dbReference>
<keyword evidence="4 10" id="KW-0819">tRNA processing</keyword>
<comment type="similarity">
    <text evidence="10">Belongs to the MnmA/TRMU family.</text>
</comment>
<feature type="active site" description="Cysteine persulfide intermediate" evidence="10">
    <location>
        <position position="195"/>
    </location>
</feature>
<evidence type="ECO:0000256" key="1">
    <source>
        <dbReference type="ARBA" id="ARBA00022490"/>
    </source>
</evidence>
<evidence type="ECO:0000256" key="4">
    <source>
        <dbReference type="ARBA" id="ARBA00022694"/>
    </source>
</evidence>
<sequence length="363" mass="40365">MAAPHVIVGLSGGVDSSVTAYLLKEQGYRVSGLFMVNWAEDEQAYCTSADDFQDARAVCDELDIPLHRVDFSREYRERVFARFLADYAAGKTPNPDVLCNREVKFAPFREHALRLGADFIATGHYARIEHRDDGAHLLRAADDNKDQTYFLAAVEQAQLARVLFPLGELTKPEVRTIATRAGLPVHRKKDSTGICFIGEREFREFLSTYLKPDPGDIVDDRGRVIGRHQGLMYYTLGQRRGLGIGGVRDAREAPWFVIAKDAGRNRLVAAQDSEHPLLMSRGILTAAPFHWIGRKVSAGEPLMARIRHRQNLQDCTADVCDDGRVHVAFATPQRAAVAGQYVVLYAGHECLGGGEIESTLDRD</sequence>
<feature type="binding site" evidence="10">
    <location>
        <position position="123"/>
    </location>
    <ligand>
        <name>ATP</name>
        <dbReference type="ChEBI" id="CHEBI:30616"/>
    </ligand>
</feature>
<dbReference type="InterPro" id="IPR046884">
    <property type="entry name" value="MnmA-like_central"/>
</dbReference>
<dbReference type="SUPFAM" id="SSF52402">
    <property type="entry name" value="Adenine nucleotide alpha hydrolases-like"/>
    <property type="match status" value="1"/>
</dbReference>
<keyword evidence="8" id="KW-1015">Disulfide bond</keyword>
<comment type="caution">
    <text evidence="10">Lacks conserved residue(s) required for the propagation of feature annotation.</text>
</comment>
<dbReference type="PANTHER" id="PTHR11933:SF5">
    <property type="entry name" value="MITOCHONDRIAL TRNA-SPECIFIC 2-THIOURIDYLASE 1"/>
    <property type="match status" value="1"/>
</dbReference>
<comment type="function">
    <text evidence="10">Catalyzes the 2-thiolation of uridine at the wobble position (U34) of tRNA, leading to the formation of s(2)U34.</text>
</comment>
<evidence type="ECO:0000259" key="11">
    <source>
        <dbReference type="PROSITE" id="PS50206"/>
    </source>
</evidence>
<evidence type="ECO:0000313" key="13">
    <source>
        <dbReference type="Proteomes" id="UP000472676"/>
    </source>
</evidence>
<dbReference type="FunFam" id="2.30.30.280:FF:000001">
    <property type="entry name" value="tRNA-specific 2-thiouridylase MnmA"/>
    <property type="match status" value="1"/>
</dbReference>
<keyword evidence="2 10" id="KW-0820">tRNA-binding</keyword>
<dbReference type="GO" id="GO:0002143">
    <property type="term" value="P:tRNA wobble position uridine thiolation"/>
    <property type="evidence" value="ECO:0007669"/>
    <property type="project" value="TreeGrafter"/>
</dbReference>
<dbReference type="GO" id="GO:0005737">
    <property type="term" value="C:cytoplasm"/>
    <property type="evidence" value="ECO:0007669"/>
    <property type="project" value="UniProtKB-SubCell"/>
</dbReference>
<evidence type="ECO:0000256" key="7">
    <source>
        <dbReference type="ARBA" id="ARBA00022884"/>
    </source>
</evidence>
<organism evidence="12 13">
    <name type="scientific">Solimonas terrae</name>
    <dbReference type="NCBI Taxonomy" id="1396819"/>
    <lineage>
        <taxon>Bacteria</taxon>
        <taxon>Pseudomonadati</taxon>
        <taxon>Pseudomonadota</taxon>
        <taxon>Gammaproteobacteria</taxon>
        <taxon>Nevskiales</taxon>
        <taxon>Nevskiaceae</taxon>
        <taxon>Solimonas</taxon>
    </lineage>
</organism>
<evidence type="ECO:0000256" key="9">
    <source>
        <dbReference type="ARBA" id="ARBA00051542"/>
    </source>
</evidence>
<keyword evidence="6 10" id="KW-0067">ATP-binding</keyword>
<keyword evidence="1 10" id="KW-0963">Cytoplasm</keyword>
<dbReference type="EC" id="2.8.1.13" evidence="10"/>
<dbReference type="NCBIfam" id="TIGR00420">
    <property type="entry name" value="trmU"/>
    <property type="match status" value="1"/>
</dbReference>
<dbReference type="InterPro" id="IPR023382">
    <property type="entry name" value="MnmA-like_central_sf"/>
</dbReference>
<gene>
    <name evidence="10 12" type="primary">mnmA</name>
    <name evidence="12" type="ORF">G7Y85_16140</name>
</gene>
<dbReference type="GO" id="GO:0103016">
    <property type="term" value="F:tRNA-uridine 2-sulfurtransferase activity"/>
    <property type="evidence" value="ECO:0007669"/>
    <property type="project" value="UniProtKB-EC"/>
</dbReference>
<feature type="binding site" evidence="10">
    <location>
        <begin position="9"/>
        <end position="16"/>
    </location>
    <ligand>
        <name>ATP</name>
        <dbReference type="ChEBI" id="CHEBI:30616"/>
    </ligand>
</feature>
<dbReference type="InterPro" id="IPR001763">
    <property type="entry name" value="Rhodanese-like_dom"/>
</dbReference>
<dbReference type="EMBL" id="JAAMOW010000008">
    <property type="protein sequence ID" value="NGY06303.1"/>
    <property type="molecule type" value="Genomic_DNA"/>
</dbReference>
<dbReference type="NCBIfam" id="NF001138">
    <property type="entry name" value="PRK00143.1"/>
    <property type="match status" value="1"/>
</dbReference>
<dbReference type="Pfam" id="PF20259">
    <property type="entry name" value="tRNA_Me_trans_M"/>
    <property type="match status" value="1"/>
</dbReference>
<dbReference type="GO" id="GO:0000049">
    <property type="term" value="F:tRNA binding"/>
    <property type="evidence" value="ECO:0007669"/>
    <property type="project" value="UniProtKB-KW"/>
</dbReference>
<feature type="active site" description="Nucleophile" evidence="10">
    <location>
        <position position="99"/>
    </location>
</feature>
<protein>
    <recommendedName>
        <fullName evidence="10">tRNA-specific 2-thiouridylase MnmA</fullName>
        <ecNumber evidence="10">2.8.1.13</ecNumber>
    </recommendedName>
</protein>
<feature type="site" description="Interaction with tRNA" evidence="10">
    <location>
        <position position="340"/>
    </location>
</feature>